<organism evidence="2 3">
    <name type="scientific">Guyanagaster necrorhizus</name>
    <dbReference type="NCBI Taxonomy" id="856835"/>
    <lineage>
        <taxon>Eukaryota</taxon>
        <taxon>Fungi</taxon>
        <taxon>Dikarya</taxon>
        <taxon>Basidiomycota</taxon>
        <taxon>Agaricomycotina</taxon>
        <taxon>Agaricomycetes</taxon>
        <taxon>Agaricomycetidae</taxon>
        <taxon>Agaricales</taxon>
        <taxon>Marasmiineae</taxon>
        <taxon>Physalacriaceae</taxon>
        <taxon>Guyanagaster</taxon>
    </lineage>
</organism>
<comment type="caution">
    <text evidence="2">The sequence shown here is derived from an EMBL/GenBank/DDBJ whole genome shotgun (WGS) entry which is preliminary data.</text>
</comment>
<dbReference type="EMBL" id="MU250523">
    <property type="protein sequence ID" value="KAG7452762.1"/>
    <property type="molecule type" value="Genomic_DNA"/>
</dbReference>
<dbReference type="GeneID" id="66102552"/>
<evidence type="ECO:0000313" key="3">
    <source>
        <dbReference type="Proteomes" id="UP000812287"/>
    </source>
</evidence>
<evidence type="ECO:0000256" key="1">
    <source>
        <dbReference type="SAM" id="Phobius"/>
    </source>
</evidence>
<accession>A0A9P7W525</accession>
<evidence type="ECO:0000313" key="2">
    <source>
        <dbReference type="EMBL" id="KAG7452762.1"/>
    </source>
</evidence>
<keyword evidence="1" id="KW-0812">Transmembrane</keyword>
<name>A0A9P7W525_9AGAR</name>
<gene>
    <name evidence="2" type="ORF">BT62DRAFT_25523</name>
</gene>
<proteinExistence type="predicted"/>
<keyword evidence="1" id="KW-0472">Membrane</keyword>
<protein>
    <submittedName>
        <fullName evidence="2">Uncharacterized protein</fullName>
    </submittedName>
</protein>
<dbReference type="AlphaFoldDB" id="A0A9P7W525"/>
<dbReference type="Proteomes" id="UP000812287">
    <property type="component" value="Unassembled WGS sequence"/>
</dbReference>
<keyword evidence="3" id="KW-1185">Reference proteome</keyword>
<feature type="transmembrane region" description="Helical" evidence="1">
    <location>
        <begin position="16"/>
        <end position="35"/>
    </location>
</feature>
<dbReference type="RefSeq" id="XP_043046262.1">
    <property type="nucleotide sequence ID" value="XM_043180256.1"/>
</dbReference>
<reference evidence="2" key="1">
    <citation type="submission" date="2020-11" db="EMBL/GenBank/DDBJ databases">
        <title>Adaptations for nitrogen fixation in a non-lichenized fungal sporocarp promotes dispersal by wood-feeding termites.</title>
        <authorList>
            <consortium name="DOE Joint Genome Institute"/>
            <person name="Koch R.A."/>
            <person name="Yoon G."/>
            <person name="Arayal U."/>
            <person name="Lail K."/>
            <person name="Amirebrahimi M."/>
            <person name="Labutti K."/>
            <person name="Lipzen A."/>
            <person name="Riley R."/>
            <person name="Barry K."/>
            <person name="Henrissat B."/>
            <person name="Grigoriev I.V."/>
            <person name="Herr J.R."/>
            <person name="Aime M.C."/>
        </authorList>
    </citation>
    <scope>NUCLEOTIDE SEQUENCE</scope>
    <source>
        <strain evidence="2">MCA 3950</strain>
    </source>
</reference>
<sequence length="92" mass="10510">MRCCMEWDPTASLRRFHALLSCGSYWGLFVSCLTLQNRMEKKMSKSKSRIRDGRVPKTVLVGWAAISSGPVVFQPSNRMGGTPIMKWMKVKR</sequence>
<keyword evidence="1" id="KW-1133">Transmembrane helix</keyword>
<dbReference type="PROSITE" id="PS51257">
    <property type="entry name" value="PROKAR_LIPOPROTEIN"/>
    <property type="match status" value="1"/>
</dbReference>